<dbReference type="STRING" id="1076256.A0A2H3BDT1"/>
<dbReference type="EMBL" id="KZ293478">
    <property type="protein sequence ID" value="PBK61196.1"/>
    <property type="molecule type" value="Genomic_DNA"/>
</dbReference>
<feature type="transmembrane region" description="Helical" evidence="1">
    <location>
        <begin position="60"/>
        <end position="82"/>
    </location>
</feature>
<keyword evidence="3" id="KW-1185">Reference proteome</keyword>
<gene>
    <name evidence="2" type="ORF">ARMSODRAFT_1025917</name>
</gene>
<feature type="transmembrane region" description="Helical" evidence="1">
    <location>
        <begin position="112"/>
        <end position="134"/>
    </location>
</feature>
<dbReference type="AlphaFoldDB" id="A0A2H3BDT1"/>
<organism evidence="2 3">
    <name type="scientific">Armillaria solidipes</name>
    <dbReference type="NCBI Taxonomy" id="1076256"/>
    <lineage>
        <taxon>Eukaryota</taxon>
        <taxon>Fungi</taxon>
        <taxon>Dikarya</taxon>
        <taxon>Basidiomycota</taxon>
        <taxon>Agaricomycotina</taxon>
        <taxon>Agaricomycetes</taxon>
        <taxon>Agaricomycetidae</taxon>
        <taxon>Agaricales</taxon>
        <taxon>Marasmiineae</taxon>
        <taxon>Physalacriaceae</taxon>
        <taxon>Armillaria</taxon>
    </lineage>
</organism>
<evidence type="ECO:0000256" key="1">
    <source>
        <dbReference type="SAM" id="Phobius"/>
    </source>
</evidence>
<accession>A0A2H3BDT1</accession>
<evidence type="ECO:0000313" key="3">
    <source>
        <dbReference type="Proteomes" id="UP000218334"/>
    </source>
</evidence>
<proteinExistence type="predicted"/>
<feature type="transmembrane region" description="Helical" evidence="1">
    <location>
        <begin position="26"/>
        <end position="48"/>
    </location>
</feature>
<keyword evidence="1" id="KW-0812">Transmembrane</keyword>
<name>A0A2H3BDT1_9AGAR</name>
<dbReference type="Proteomes" id="UP000218334">
    <property type="component" value="Unassembled WGS sequence"/>
</dbReference>
<feature type="transmembrane region" description="Helical" evidence="1">
    <location>
        <begin position="225"/>
        <end position="246"/>
    </location>
</feature>
<feature type="transmembrane region" description="Helical" evidence="1">
    <location>
        <begin position="258"/>
        <end position="277"/>
    </location>
</feature>
<protein>
    <recommendedName>
        <fullName evidence="4">Family A G protein-coupled receptor-like protein</fullName>
    </recommendedName>
</protein>
<evidence type="ECO:0008006" key="4">
    <source>
        <dbReference type="Google" id="ProtNLM"/>
    </source>
</evidence>
<reference evidence="3" key="1">
    <citation type="journal article" date="2017" name="Nat. Ecol. Evol.">
        <title>Genome expansion and lineage-specific genetic innovations in the forest pathogenic fungi Armillaria.</title>
        <authorList>
            <person name="Sipos G."/>
            <person name="Prasanna A.N."/>
            <person name="Walter M.C."/>
            <person name="O'Connor E."/>
            <person name="Balint B."/>
            <person name="Krizsan K."/>
            <person name="Kiss B."/>
            <person name="Hess J."/>
            <person name="Varga T."/>
            <person name="Slot J."/>
            <person name="Riley R."/>
            <person name="Boka B."/>
            <person name="Rigling D."/>
            <person name="Barry K."/>
            <person name="Lee J."/>
            <person name="Mihaltcheva S."/>
            <person name="LaButti K."/>
            <person name="Lipzen A."/>
            <person name="Waldron R."/>
            <person name="Moloney N.M."/>
            <person name="Sperisen C."/>
            <person name="Kredics L."/>
            <person name="Vagvoelgyi C."/>
            <person name="Patrignani A."/>
            <person name="Fitzpatrick D."/>
            <person name="Nagy I."/>
            <person name="Doyle S."/>
            <person name="Anderson J.B."/>
            <person name="Grigoriev I.V."/>
            <person name="Gueldener U."/>
            <person name="Muensterkoetter M."/>
            <person name="Nagy L.G."/>
        </authorList>
    </citation>
    <scope>NUCLEOTIDE SEQUENCE [LARGE SCALE GENOMIC DNA]</scope>
    <source>
        <strain evidence="3">28-4</strain>
    </source>
</reference>
<evidence type="ECO:0000313" key="2">
    <source>
        <dbReference type="EMBL" id="PBK61196.1"/>
    </source>
</evidence>
<keyword evidence="1" id="KW-0472">Membrane</keyword>
<feature type="transmembrane region" description="Helical" evidence="1">
    <location>
        <begin position="186"/>
        <end position="205"/>
    </location>
</feature>
<feature type="transmembrane region" description="Helical" evidence="1">
    <location>
        <begin position="146"/>
        <end position="166"/>
    </location>
</feature>
<keyword evidence="1" id="KW-1133">Transmembrane helix</keyword>
<sequence length="328" mass="37037">MSQPNPDFASVQKIATQYSDSWFNEVIIESLTHGIYTALLSIVLWKILSPSTIHKAQVKILAGISVFMYIMATMHFAMRWFYTRRAFITNGETEETRLLALIDRATPGGPSWVMAITGIAVGINIFITDCVTIWRCWIIWERNWRVIVLPCICTLCGIVFGVFLIFQELDPLKDSQATSINWGMAYYIMALPTTVICTILIVYRLAKAGATSKSLRFIRNRCYHVIEILVESSALYVVVLAIFIAFDAMNSPYNMYPQAVLDSVTGIAPALILLRVVSRISDQGLSDDDMHLRPLHRMSKSKTEGCVTHVDGDDEVMIIGPKYRFEMV</sequence>